<accession>A0A072UV46</accession>
<evidence type="ECO:0000313" key="4">
    <source>
        <dbReference type="Proteomes" id="UP000002051"/>
    </source>
</evidence>
<evidence type="ECO:0000259" key="1">
    <source>
        <dbReference type="Pfam" id="PF08387"/>
    </source>
</evidence>
<keyword evidence="4" id="KW-1185">Reference proteome</keyword>
<sequence length="105" mass="12112">MNLQVLNLKKIIDCLDRYDNEEVAKDWKNPPIVPQCLSSQLKTFVLIDYKDKKKLFRVASIKELVHGNNFATDHSFKTRLGHRLGGILGQWVNGRIIESLVEPHD</sequence>
<gene>
    <name evidence="2" type="ordered locus">MTR_3g011470</name>
</gene>
<organism evidence="2 4">
    <name type="scientific">Medicago truncatula</name>
    <name type="common">Barrel medic</name>
    <name type="synonym">Medicago tribuloides</name>
    <dbReference type="NCBI Taxonomy" id="3880"/>
    <lineage>
        <taxon>Eukaryota</taxon>
        <taxon>Viridiplantae</taxon>
        <taxon>Streptophyta</taxon>
        <taxon>Embryophyta</taxon>
        <taxon>Tracheophyta</taxon>
        <taxon>Spermatophyta</taxon>
        <taxon>Magnoliopsida</taxon>
        <taxon>eudicotyledons</taxon>
        <taxon>Gunneridae</taxon>
        <taxon>Pentapetalae</taxon>
        <taxon>rosids</taxon>
        <taxon>fabids</taxon>
        <taxon>Fabales</taxon>
        <taxon>Fabaceae</taxon>
        <taxon>Papilionoideae</taxon>
        <taxon>50 kb inversion clade</taxon>
        <taxon>NPAAA clade</taxon>
        <taxon>Hologalegina</taxon>
        <taxon>IRL clade</taxon>
        <taxon>Trifolieae</taxon>
        <taxon>Medicago</taxon>
    </lineage>
</organism>
<evidence type="ECO:0000313" key="2">
    <source>
        <dbReference type="EMBL" id="KEH32913.1"/>
    </source>
</evidence>
<dbReference type="HOGENOM" id="CLU_2240563_0_0_1"/>
<name>A0A072UV46_MEDTR</name>
<evidence type="ECO:0000313" key="3">
    <source>
        <dbReference type="EnsemblPlants" id="KEH32913"/>
    </source>
</evidence>
<dbReference type="EMBL" id="CM001219">
    <property type="protein sequence ID" value="KEH32913.1"/>
    <property type="molecule type" value="Genomic_DNA"/>
</dbReference>
<reference evidence="3" key="3">
    <citation type="submission" date="2015-04" db="UniProtKB">
        <authorList>
            <consortium name="EnsemblPlants"/>
        </authorList>
    </citation>
    <scope>IDENTIFICATION</scope>
    <source>
        <strain evidence="3">cv. Jemalong A17</strain>
    </source>
</reference>
<protein>
    <submittedName>
        <fullName evidence="2">FBD protein</fullName>
    </submittedName>
</protein>
<dbReference type="Proteomes" id="UP000002051">
    <property type="component" value="Chromosome 3"/>
</dbReference>
<dbReference type="InterPro" id="IPR006566">
    <property type="entry name" value="FBD"/>
</dbReference>
<dbReference type="EnsemblPlants" id="KEH32913">
    <property type="protein sequence ID" value="KEH32913"/>
    <property type="gene ID" value="MTR_3g011470"/>
</dbReference>
<proteinExistence type="predicted"/>
<reference evidence="2 4" key="2">
    <citation type="journal article" date="2014" name="BMC Genomics">
        <title>An improved genome release (version Mt4.0) for the model legume Medicago truncatula.</title>
        <authorList>
            <person name="Tang H."/>
            <person name="Krishnakumar V."/>
            <person name="Bidwell S."/>
            <person name="Rosen B."/>
            <person name="Chan A."/>
            <person name="Zhou S."/>
            <person name="Gentzbittel L."/>
            <person name="Childs K.L."/>
            <person name="Yandell M."/>
            <person name="Gundlach H."/>
            <person name="Mayer K.F."/>
            <person name="Schwartz D.C."/>
            <person name="Town C.D."/>
        </authorList>
    </citation>
    <scope>GENOME REANNOTATION</scope>
    <source>
        <strain evidence="2">A17</strain>
        <strain evidence="3 4">cv. Jemalong A17</strain>
    </source>
</reference>
<dbReference type="AlphaFoldDB" id="A0A072UV46"/>
<dbReference type="Pfam" id="PF08387">
    <property type="entry name" value="FBD"/>
    <property type="match status" value="1"/>
</dbReference>
<feature type="domain" description="FBD" evidence="1">
    <location>
        <begin position="33"/>
        <end position="54"/>
    </location>
</feature>
<reference evidence="2 4" key="1">
    <citation type="journal article" date="2011" name="Nature">
        <title>The Medicago genome provides insight into the evolution of rhizobial symbioses.</title>
        <authorList>
            <person name="Young N.D."/>
            <person name="Debelle F."/>
            <person name="Oldroyd G.E."/>
            <person name="Geurts R."/>
            <person name="Cannon S.B."/>
            <person name="Udvardi M.K."/>
            <person name="Benedito V.A."/>
            <person name="Mayer K.F."/>
            <person name="Gouzy J."/>
            <person name="Schoof H."/>
            <person name="Van de Peer Y."/>
            <person name="Proost S."/>
            <person name="Cook D.R."/>
            <person name="Meyers B.C."/>
            <person name="Spannagl M."/>
            <person name="Cheung F."/>
            <person name="De Mita S."/>
            <person name="Krishnakumar V."/>
            <person name="Gundlach H."/>
            <person name="Zhou S."/>
            <person name="Mudge J."/>
            <person name="Bharti A.K."/>
            <person name="Murray J.D."/>
            <person name="Naoumkina M.A."/>
            <person name="Rosen B."/>
            <person name="Silverstein K.A."/>
            <person name="Tang H."/>
            <person name="Rombauts S."/>
            <person name="Zhao P.X."/>
            <person name="Zhou P."/>
            <person name="Barbe V."/>
            <person name="Bardou P."/>
            <person name="Bechner M."/>
            <person name="Bellec A."/>
            <person name="Berger A."/>
            <person name="Berges H."/>
            <person name="Bidwell S."/>
            <person name="Bisseling T."/>
            <person name="Choisne N."/>
            <person name="Couloux A."/>
            <person name="Denny R."/>
            <person name="Deshpande S."/>
            <person name="Dai X."/>
            <person name="Doyle J.J."/>
            <person name="Dudez A.M."/>
            <person name="Farmer A.D."/>
            <person name="Fouteau S."/>
            <person name="Franken C."/>
            <person name="Gibelin C."/>
            <person name="Gish J."/>
            <person name="Goldstein S."/>
            <person name="Gonzalez A.J."/>
            <person name="Green P.J."/>
            <person name="Hallab A."/>
            <person name="Hartog M."/>
            <person name="Hua A."/>
            <person name="Humphray S.J."/>
            <person name="Jeong D.H."/>
            <person name="Jing Y."/>
            <person name="Jocker A."/>
            <person name="Kenton S.M."/>
            <person name="Kim D.J."/>
            <person name="Klee K."/>
            <person name="Lai H."/>
            <person name="Lang C."/>
            <person name="Lin S."/>
            <person name="Macmil S.L."/>
            <person name="Magdelenat G."/>
            <person name="Matthews L."/>
            <person name="McCorrison J."/>
            <person name="Monaghan E.L."/>
            <person name="Mun J.H."/>
            <person name="Najar F.Z."/>
            <person name="Nicholson C."/>
            <person name="Noirot C."/>
            <person name="O'Bleness M."/>
            <person name="Paule C.R."/>
            <person name="Poulain J."/>
            <person name="Prion F."/>
            <person name="Qin B."/>
            <person name="Qu C."/>
            <person name="Retzel E.F."/>
            <person name="Riddle C."/>
            <person name="Sallet E."/>
            <person name="Samain S."/>
            <person name="Samson N."/>
            <person name="Sanders I."/>
            <person name="Saurat O."/>
            <person name="Scarpelli C."/>
            <person name="Schiex T."/>
            <person name="Segurens B."/>
            <person name="Severin A.J."/>
            <person name="Sherrier D.J."/>
            <person name="Shi R."/>
            <person name="Sims S."/>
            <person name="Singer S.R."/>
            <person name="Sinharoy S."/>
            <person name="Sterck L."/>
            <person name="Viollet A."/>
            <person name="Wang B.B."/>
            <person name="Wang K."/>
            <person name="Wang M."/>
            <person name="Wang X."/>
            <person name="Warfsmann J."/>
            <person name="Weissenbach J."/>
            <person name="White D.D."/>
            <person name="White J.D."/>
            <person name="Wiley G.B."/>
            <person name="Wincker P."/>
            <person name="Xing Y."/>
            <person name="Yang L."/>
            <person name="Yao Z."/>
            <person name="Ying F."/>
            <person name="Zhai J."/>
            <person name="Zhou L."/>
            <person name="Zuber A."/>
            <person name="Denarie J."/>
            <person name="Dixon R.A."/>
            <person name="May G.D."/>
            <person name="Schwartz D.C."/>
            <person name="Rogers J."/>
            <person name="Quetier F."/>
            <person name="Town C.D."/>
            <person name="Roe B.A."/>
        </authorList>
    </citation>
    <scope>NUCLEOTIDE SEQUENCE [LARGE SCALE GENOMIC DNA]</scope>
    <source>
        <strain evidence="2">A17</strain>
        <strain evidence="3 4">cv. Jemalong A17</strain>
    </source>
</reference>